<protein>
    <submittedName>
        <fullName evidence="2">Uncharacterized protein</fullName>
    </submittedName>
</protein>
<dbReference type="PANTHER" id="PTHR33974:SF23">
    <property type="entry name" value="OS04G0627300 PROTEIN"/>
    <property type="match status" value="1"/>
</dbReference>
<accession>A0AAX6HAM7</accession>
<reference evidence="2" key="2">
    <citation type="submission" date="2023-04" db="EMBL/GenBank/DDBJ databases">
        <authorList>
            <person name="Bruccoleri R.E."/>
            <person name="Oakeley E.J."/>
            <person name="Faust A.-M."/>
            <person name="Dessus-Babus S."/>
            <person name="Altorfer M."/>
            <person name="Burckhardt D."/>
            <person name="Oertli M."/>
            <person name="Naumann U."/>
            <person name="Petersen F."/>
            <person name="Wong J."/>
        </authorList>
    </citation>
    <scope>NUCLEOTIDE SEQUENCE</scope>
    <source>
        <strain evidence="2">GSM-AAB239-AS_SAM_17_03QT</strain>
        <tissue evidence="2">Leaf</tissue>
    </source>
</reference>
<dbReference type="PANTHER" id="PTHR33974">
    <property type="entry name" value="VASCULAR-RELATED UNKNOWN PROTEIN 1-RELATED"/>
    <property type="match status" value="1"/>
</dbReference>
<feature type="region of interest" description="Disordered" evidence="1">
    <location>
        <begin position="41"/>
        <end position="92"/>
    </location>
</feature>
<dbReference type="Proteomes" id="UP001140949">
    <property type="component" value="Unassembled WGS sequence"/>
</dbReference>
<sequence length="136" mass="14869">MEETTHSNSSKLSTTSSEESGWSLYIEDFLASSKREAAAAAAAAEADTSRRSTTTSCVMLKRKRKARGEGELHDHDDDDPLEDTATSHKEDGAKCMKLRKDRGAELGFVKGVAECNELRKRGLCLVPVSMLLDYLG</sequence>
<keyword evidence="3" id="KW-1185">Reference proteome</keyword>
<dbReference type="GO" id="GO:0010089">
    <property type="term" value="P:xylem development"/>
    <property type="evidence" value="ECO:0007669"/>
    <property type="project" value="InterPro"/>
</dbReference>
<feature type="region of interest" description="Disordered" evidence="1">
    <location>
        <begin position="1"/>
        <end position="20"/>
    </location>
</feature>
<feature type="compositionally biased region" description="Low complexity" evidence="1">
    <location>
        <begin position="41"/>
        <end position="56"/>
    </location>
</feature>
<proteinExistence type="predicted"/>
<dbReference type="AlphaFoldDB" id="A0AAX6HAM7"/>
<dbReference type="InterPro" id="IPR039280">
    <property type="entry name" value="VUP"/>
</dbReference>
<organism evidence="2 3">
    <name type="scientific">Iris pallida</name>
    <name type="common">Sweet iris</name>
    <dbReference type="NCBI Taxonomy" id="29817"/>
    <lineage>
        <taxon>Eukaryota</taxon>
        <taxon>Viridiplantae</taxon>
        <taxon>Streptophyta</taxon>
        <taxon>Embryophyta</taxon>
        <taxon>Tracheophyta</taxon>
        <taxon>Spermatophyta</taxon>
        <taxon>Magnoliopsida</taxon>
        <taxon>Liliopsida</taxon>
        <taxon>Asparagales</taxon>
        <taxon>Iridaceae</taxon>
        <taxon>Iridoideae</taxon>
        <taxon>Irideae</taxon>
        <taxon>Iris</taxon>
    </lineage>
</organism>
<evidence type="ECO:0000313" key="2">
    <source>
        <dbReference type="EMBL" id="KAJ6837647.1"/>
    </source>
</evidence>
<reference evidence="2" key="1">
    <citation type="journal article" date="2023" name="GigaByte">
        <title>Genome assembly of the bearded iris, Iris pallida Lam.</title>
        <authorList>
            <person name="Bruccoleri R.E."/>
            <person name="Oakeley E.J."/>
            <person name="Faust A.M.E."/>
            <person name="Altorfer M."/>
            <person name="Dessus-Babus S."/>
            <person name="Burckhardt D."/>
            <person name="Oertli M."/>
            <person name="Naumann U."/>
            <person name="Petersen F."/>
            <person name="Wong J."/>
        </authorList>
    </citation>
    <scope>NUCLEOTIDE SEQUENCE</scope>
    <source>
        <strain evidence="2">GSM-AAB239-AS_SAM_17_03QT</strain>
    </source>
</reference>
<gene>
    <name evidence="2" type="ORF">M6B38_119950</name>
</gene>
<evidence type="ECO:0000313" key="3">
    <source>
        <dbReference type="Proteomes" id="UP001140949"/>
    </source>
</evidence>
<dbReference type="EMBL" id="JANAVB010011394">
    <property type="protein sequence ID" value="KAJ6837647.1"/>
    <property type="molecule type" value="Genomic_DNA"/>
</dbReference>
<comment type="caution">
    <text evidence="2">The sequence shown here is derived from an EMBL/GenBank/DDBJ whole genome shotgun (WGS) entry which is preliminary data.</text>
</comment>
<evidence type="ECO:0000256" key="1">
    <source>
        <dbReference type="SAM" id="MobiDB-lite"/>
    </source>
</evidence>
<name>A0AAX6HAM7_IRIPA</name>